<evidence type="ECO:0000313" key="2">
    <source>
        <dbReference type="EMBL" id="RLY57725.1"/>
    </source>
</evidence>
<dbReference type="RefSeq" id="WP_074512195.1">
    <property type="nucleotide sequence ID" value="NZ_CP080070.1"/>
</dbReference>
<dbReference type="Pfam" id="PF00535">
    <property type="entry name" value="Glycos_transf_2"/>
    <property type="match status" value="1"/>
</dbReference>
<dbReference type="CDD" id="cd00761">
    <property type="entry name" value="Glyco_tranf_GTA_type"/>
    <property type="match status" value="1"/>
</dbReference>
<name>A0A3L9JC88_ECOLX</name>
<accession>A0A3L9JC88</accession>
<dbReference type="GO" id="GO:0016740">
    <property type="term" value="F:transferase activity"/>
    <property type="evidence" value="ECO:0007669"/>
    <property type="project" value="UniProtKB-KW"/>
</dbReference>
<evidence type="ECO:0000313" key="3">
    <source>
        <dbReference type="Proteomes" id="UP000281340"/>
    </source>
</evidence>
<keyword evidence="2" id="KW-0808">Transferase</keyword>
<sequence>MFSIVITTKDRAYYLKRAVDSILKSTISPKDIVIINDGGKTICENDFPPMKDITLSIVNNRFSMGANYSRNQGIDKALTNYIFLLDDDDAFTPTTFQNRINIIKSSLDIGVVFTGINIVSSQNLDKVIRKTKNTNDQITTHQLLTEGNVIGSTSRALIRKDLFCEAGKFDPQLSCLQDYDLWIRMSLVSRIVNDHKYGVYYTIHNNGRQISTNYEKYMQVGKLLINKYDSLLNKKTIKTFKSNIYLRVAISASTSSNKARLKYSFMSLKYKFNIKALALFLFPGSILKRFYNYV</sequence>
<dbReference type="PANTHER" id="PTHR43685:SF2">
    <property type="entry name" value="GLYCOSYLTRANSFERASE 2-LIKE DOMAIN-CONTAINING PROTEIN"/>
    <property type="match status" value="1"/>
</dbReference>
<comment type="caution">
    <text evidence="2">The sequence shown here is derived from an EMBL/GenBank/DDBJ whole genome shotgun (WGS) entry which is preliminary data.</text>
</comment>
<protein>
    <submittedName>
        <fullName evidence="2">Glycosyltransferase family 2 protein</fullName>
    </submittedName>
</protein>
<organism evidence="2 3">
    <name type="scientific">Escherichia coli</name>
    <dbReference type="NCBI Taxonomy" id="562"/>
    <lineage>
        <taxon>Bacteria</taxon>
        <taxon>Pseudomonadati</taxon>
        <taxon>Pseudomonadota</taxon>
        <taxon>Gammaproteobacteria</taxon>
        <taxon>Enterobacterales</taxon>
        <taxon>Enterobacteriaceae</taxon>
        <taxon>Escherichia</taxon>
    </lineage>
</organism>
<dbReference type="InterPro" id="IPR029044">
    <property type="entry name" value="Nucleotide-diphossugar_trans"/>
</dbReference>
<dbReference type="Proteomes" id="UP000281340">
    <property type="component" value="Unassembled WGS sequence"/>
</dbReference>
<feature type="domain" description="Glycosyltransferase 2-like" evidence="1">
    <location>
        <begin position="3"/>
        <end position="163"/>
    </location>
</feature>
<proteinExistence type="predicted"/>
<dbReference type="Gene3D" id="3.90.550.10">
    <property type="entry name" value="Spore Coat Polysaccharide Biosynthesis Protein SpsA, Chain A"/>
    <property type="match status" value="1"/>
</dbReference>
<reference evidence="2 3" key="1">
    <citation type="submission" date="2018-10" db="EMBL/GenBank/DDBJ databases">
        <title>Comparison of Escherichia coli isolates recovered from retail chicken and from chicken fecal samples by antimicrobial susceptibility test and whole genome sequencing.</title>
        <authorList>
            <person name="Tang B."/>
            <person name="Ma Y."/>
            <person name="He X."/>
            <person name="Cao L."/>
            <person name="Xia X."/>
            <person name="Yang H."/>
        </authorList>
    </citation>
    <scope>NUCLEOTIDE SEQUENCE [LARGE SCALE GENOMIC DNA]</scope>
    <source>
        <strain evidence="2 3">CMJH98b</strain>
    </source>
</reference>
<gene>
    <name evidence="2" type="ORF">EAI46_12130</name>
</gene>
<dbReference type="InterPro" id="IPR001173">
    <property type="entry name" value="Glyco_trans_2-like"/>
</dbReference>
<dbReference type="InterPro" id="IPR050834">
    <property type="entry name" value="Glycosyltransf_2"/>
</dbReference>
<dbReference type="EMBL" id="RDDM01000077">
    <property type="protein sequence ID" value="RLY57725.1"/>
    <property type="molecule type" value="Genomic_DNA"/>
</dbReference>
<dbReference type="SUPFAM" id="SSF53448">
    <property type="entry name" value="Nucleotide-diphospho-sugar transferases"/>
    <property type="match status" value="1"/>
</dbReference>
<dbReference type="PANTHER" id="PTHR43685">
    <property type="entry name" value="GLYCOSYLTRANSFERASE"/>
    <property type="match status" value="1"/>
</dbReference>
<evidence type="ECO:0000259" key="1">
    <source>
        <dbReference type="Pfam" id="PF00535"/>
    </source>
</evidence>
<dbReference type="AlphaFoldDB" id="A0A3L9JC88"/>